<organism evidence="1 2">
    <name type="scientific">Flemingia macrophylla</name>
    <dbReference type="NCBI Taxonomy" id="520843"/>
    <lineage>
        <taxon>Eukaryota</taxon>
        <taxon>Viridiplantae</taxon>
        <taxon>Streptophyta</taxon>
        <taxon>Embryophyta</taxon>
        <taxon>Tracheophyta</taxon>
        <taxon>Spermatophyta</taxon>
        <taxon>Magnoliopsida</taxon>
        <taxon>eudicotyledons</taxon>
        <taxon>Gunneridae</taxon>
        <taxon>Pentapetalae</taxon>
        <taxon>rosids</taxon>
        <taxon>fabids</taxon>
        <taxon>Fabales</taxon>
        <taxon>Fabaceae</taxon>
        <taxon>Papilionoideae</taxon>
        <taxon>50 kb inversion clade</taxon>
        <taxon>NPAAA clade</taxon>
        <taxon>indigoferoid/millettioid clade</taxon>
        <taxon>Phaseoleae</taxon>
        <taxon>Flemingia</taxon>
    </lineage>
</organism>
<keyword evidence="2" id="KW-1185">Reference proteome</keyword>
<protein>
    <submittedName>
        <fullName evidence="1">Uncharacterized protein</fullName>
    </submittedName>
</protein>
<reference evidence="1 2" key="1">
    <citation type="submission" date="2024-08" db="EMBL/GenBank/DDBJ databases">
        <title>Insights into the chromosomal genome structure of Flemingia macrophylla.</title>
        <authorList>
            <person name="Ding Y."/>
            <person name="Zhao Y."/>
            <person name="Bi W."/>
            <person name="Wu M."/>
            <person name="Zhao G."/>
            <person name="Gong Y."/>
            <person name="Li W."/>
            <person name="Zhang P."/>
        </authorList>
    </citation>
    <scope>NUCLEOTIDE SEQUENCE [LARGE SCALE GENOMIC DNA]</scope>
    <source>
        <strain evidence="1">DYQJB</strain>
        <tissue evidence="1">Leaf</tissue>
    </source>
</reference>
<accession>A0ABD1MY31</accession>
<comment type="caution">
    <text evidence="1">The sequence shown here is derived from an EMBL/GenBank/DDBJ whole genome shotgun (WGS) entry which is preliminary data.</text>
</comment>
<name>A0ABD1MY31_9FABA</name>
<gene>
    <name evidence="1" type="ORF">Fmac_008672</name>
</gene>
<sequence>MNEIFIIVRILFSLNHMGRGNNFMSADSDQFHVVMNQSLNNKDQIQLILIE</sequence>
<dbReference type="EMBL" id="JBGMDY010000003">
    <property type="protein sequence ID" value="KAL2340732.1"/>
    <property type="molecule type" value="Genomic_DNA"/>
</dbReference>
<proteinExistence type="predicted"/>
<dbReference type="Proteomes" id="UP001603857">
    <property type="component" value="Unassembled WGS sequence"/>
</dbReference>
<evidence type="ECO:0000313" key="2">
    <source>
        <dbReference type="Proteomes" id="UP001603857"/>
    </source>
</evidence>
<dbReference type="AlphaFoldDB" id="A0ABD1MY31"/>
<evidence type="ECO:0000313" key="1">
    <source>
        <dbReference type="EMBL" id="KAL2340732.1"/>
    </source>
</evidence>